<protein>
    <submittedName>
        <fullName evidence="3">Alpha/beta fold hydrolase</fullName>
    </submittedName>
</protein>
<keyword evidence="4" id="KW-1185">Reference proteome</keyword>
<dbReference type="PANTHER" id="PTHR43798:SF31">
    <property type="entry name" value="AB HYDROLASE SUPERFAMILY PROTEIN YCLE"/>
    <property type="match status" value="1"/>
</dbReference>
<reference evidence="4" key="1">
    <citation type="journal article" date="2019" name="Int. J. Syst. Evol. Microbiol.">
        <title>The Global Catalogue of Microorganisms (GCM) 10K type strain sequencing project: providing services to taxonomists for standard genome sequencing and annotation.</title>
        <authorList>
            <consortium name="The Broad Institute Genomics Platform"/>
            <consortium name="The Broad Institute Genome Sequencing Center for Infectious Disease"/>
            <person name="Wu L."/>
            <person name="Ma J."/>
        </authorList>
    </citation>
    <scope>NUCLEOTIDE SEQUENCE [LARGE SCALE GENOMIC DNA]</scope>
    <source>
        <strain evidence="4">CCUG 61889</strain>
    </source>
</reference>
<evidence type="ECO:0000256" key="1">
    <source>
        <dbReference type="ARBA" id="ARBA00022801"/>
    </source>
</evidence>
<keyword evidence="1 3" id="KW-0378">Hydrolase</keyword>
<feature type="domain" description="AB hydrolase-1" evidence="2">
    <location>
        <begin position="28"/>
        <end position="284"/>
    </location>
</feature>
<dbReference type="PRINTS" id="PR00111">
    <property type="entry name" value="ABHYDROLASE"/>
</dbReference>
<dbReference type="SUPFAM" id="SSF53474">
    <property type="entry name" value="alpha/beta-Hydrolases"/>
    <property type="match status" value="1"/>
</dbReference>
<evidence type="ECO:0000259" key="2">
    <source>
        <dbReference type="Pfam" id="PF00561"/>
    </source>
</evidence>
<dbReference type="PANTHER" id="PTHR43798">
    <property type="entry name" value="MONOACYLGLYCEROL LIPASE"/>
    <property type="match status" value="1"/>
</dbReference>
<dbReference type="Pfam" id="PF00561">
    <property type="entry name" value="Abhydrolase_1"/>
    <property type="match status" value="1"/>
</dbReference>
<evidence type="ECO:0000313" key="3">
    <source>
        <dbReference type="EMBL" id="MFC3883664.1"/>
    </source>
</evidence>
<dbReference type="RefSeq" id="WP_377914370.1">
    <property type="nucleotide sequence ID" value="NZ_JBHRZT010000039.1"/>
</dbReference>
<dbReference type="GO" id="GO:0016787">
    <property type="term" value="F:hydrolase activity"/>
    <property type="evidence" value="ECO:0007669"/>
    <property type="project" value="UniProtKB-KW"/>
</dbReference>
<sequence>MSVVTLKTVQLKNGETIGYREREGGEHVVILVHGNMTSSKHWDLLLENMDESFRLYAVDMRGFGVSTYYTPVSSIRDFAEDLKLFADELQLKKFSLIGWSTGGAVSMQFVADYPGYCEKLVLLASASTRGYPFYSTNALGQPDVTKRLKTKEEVKRDTGKTIPVQTAYDTKNQAFLKQMWNMLVYRTNQPSEEKYREYLDDMLTQRNLADVYHCLNVFNISHINNEAAKGTGEVSKIDIPVLVLRGDHDLVVTDKMTKEILKDLGKRATYVELKHCGHSPLVDNLDLLTNHISEFLKHQEVTK</sequence>
<dbReference type="InterPro" id="IPR000073">
    <property type="entry name" value="AB_hydrolase_1"/>
</dbReference>
<name>A0ABV8B3D4_9BACI</name>
<comment type="caution">
    <text evidence="3">The sequence shown here is derived from an EMBL/GenBank/DDBJ whole genome shotgun (WGS) entry which is preliminary data.</text>
</comment>
<dbReference type="EMBL" id="JBHRZT010000039">
    <property type="protein sequence ID" value="MFC3883664.1"/>
    <property type="molecule type" value="Genomic_DNA"/>
</dbReference>
<evidence type="ECO:0000313" key="4">
    <source>
        <dbReference type="Proteomes" id="UP001595752"/>
    </source>
</evidence>
<dbReference type="Proteomes" id="UP001595752">
    <property type="component" value="Unassembled WGS sequence"/>
</dbReference>
<proteinExistence type="predicted"/>
<dbReference type="Gene3D" id="3.40.50.1820">
    <property type="entry name" value="alpha/beta hydrolase"/>
    <property type="match status" value="1"/>
</dbReference>
<accession>A0ABV8B3D4</accession>
<dbReference type="InterPro" id="IPR029058">
    <property type="entry name" value="AB_hydrolase_fold"/>
</dbReference>
<organism evidence="3 4">
    <name type="scientific">Bacillus songklensis</name>
    <dbReference type="NCBI Taxonomy" id="1069116"/>
    <lineage>
        <taxon>Bacteria</taxon>
        <taxon>Bacillati</taxon>
        <taxon>Bacillota</taxon>
        <taxon>Bacilli</taxon>
        <taxon>Bacillales</taxon>
        <taxon>Bacillaceae</taxon>
        <taxon>Bacillus</taxon>
    </lineage>
</organism>
<gene>
    <name evidence="3" type="ORF">ACFOU2_09225</name>
</gene>
<dbReference type="InterPro" id="IPR050266">
    <property type="entry name" value="AB_hydrolase_sf"/>
</dbReference>